<dbReference type="RefSeq" id="WP_050352970.1">
    <property type="nucleotide sequence ID" value="NZ_BOSN01000001.1"/>
</dbReference>
<keyword evidence="2" id="KW-0812">Transmembrane</keyword>
<feature type="compositionally biased region" description="Acidic residues" evidence="1">
    <location>
        <begin position="22"/>
        <end position="42"/>
    </location>
</feature>
<evidence type="ECO:0000313" key="3">
    <source>
        <dbReference type="EMBL" id="KNE20395.1"/>
    </source>
</evidence>
<dbReference type="PATRIC" id="fig|1473.5.peg.2467"/>
<keyword evidence="2" id="KW-1133">Transmembrane helix</keyword>
<feature type="compositionally biased region" description="Polar residues" evidence="1">
    <location>
        <begin position="1"/>
        <end position="21"/>
    </location>
</feature>
<reference evidence="4" key="1">
    <citation type="submission" date="2015-07" db="EMBL/GenBank/DDBJ databases">
        <title>Fjat-10053 dsm26.</title>
        <authorList>
            <person name="Liu B."/>
            <person name="Wang J."/>
            <person name="Zhu Y."/>
            <person name="Liu G."/>
            <person name="Chen Q."/>
            <person name="Chen Z."/>
            <person name="Lan J."/>
            <person name="Che J."/>
            <person name="Ge C."/>
            <person name="Shi H."/>
            <person name="Pan Z."/>
            <person name="Liu X."/>
        </authorList>
    </citation>
    <scope>NUCLEOTIDE SEQUENCE [LARGE SCALE GENOMIC DNA]</scope>
    <source>
        <strain evidence="4">DSM 26</strain>
    </source>
</reference>
<feature type="transmembrane region" description="Helical" evidence="2">
    <location>
        <begin position="72"/>
        <end position="90"/>
    </location>
</feature>
<organism evidence="3 4">
    <name type="scientific">Virgibacillus pantothenticus</name>
    <dbReference type="NCBI Taxonomy" id="1473"/>
    <lineage>
        <taxon>Bacteria</taxon>
        <taxon>Bacillati</taxon>
        <taxon>Bacillota</taxon>
        <taxon>Bacilli</taxon>
        <taxon>Bacillales</taxon>
        <taxon>Bacillaceae</taxon>
        <taxon>Virgibacillus</taxon>
    </lineage>
</organism>
<keyword evidence="2" id="KW-0472">Membrane</keyword>
<dbReference type="OrthoDB" id="2971460at2"/>
<keyword evidence="4" id="KW-1185">Reference proteome</keyword>
<evidence type="ECO:0000256" key="1">
    <source>
        <dbReference type="SAM" id="MobiDB-lite"/>
    </source>
</evidence>
<evidence type="ECO:0000313" key="4">
    <source>
        <dbReference type="Proteomes" id="UP000036780"/>
    </source>
</evidence>
<accession>A0A0L0QP47</accession>
<comment type="caution">
    <text evidence="3">The sequence shown here is derived from an EMBL/GenBank/DDBJ whole genome shotgun (WGS) entry which is preliminary data.</text>
</comment>
<dbReference type="GeneID" id="66870444"/>
<gene>
    <name evidence="3" type="ORF">AFK71_18650</name>
</gene>
<proteinExistence type="predicted"/>
<sequence>MSKDNQLNDQATQLRQMVQEVSETENSADEQERDDKDLEMDTDILNLPPRKEVHRHKKQSTRLKIGHPLQRLLFIILLLVLIIAGAYFFIGEELLSGTSF</sequence>
<name>A0A0L0QP47_VIRPA</name>
<dbReference type="Proteomes" id="UP000036780">
    <property type="component" value="Unassembled WGS sequence"/>
</dbReference>
<dbReference type="AlphaFoldDB" id="A0A0L0QP47"/>
<protein>
    <submittedName>
        <fullName evidence="3">Uncharacterized protein</fullName>
    </submittedName>
</protein>
<feature type="region of interest" description="Disordered" evidence="1">
    <location>
        <begin position="1"/>
        <end position="60"/>
    </location>
</feature>
<evidence type="ECO:0000256" key="2">
    <source>
        <dbReference type="SAM" id="Phobius"/>
    </source>
</evidence>
<dbReference type="EMBL" id="LGTO01000007">
    <property type="protein sequence ID" value="KNE20395.1"/>
    <property type="molecule type" value="Genomic_DNA"/>
</dbReference>